<evidence type="ECO:0000313" key="3">
    <source>
        <dbReference type="Proteomes" id="UP000007266"/>
    </source>
</evidence>
<feature type="region of interest" description="Disordered" evidence="1">
    <location>
        <begin position="1"/>
        <end position="65"/>
    </location>
</feature>
<dbReference type="EMBL" id="KQ971307">
    <property type="protein sequence ID" value="KYB29672.1"/>
    <property type="molecule type" value="Genomic_DNA"/>
</dbReference>
<feature type="region of interest" description="Disordered" evidence="1">
    <location>
        <begin position="185"/>
        <end position="223"/>
    </location>
</feature>
<dbReference type="InParanoid" id="A0A139WP15"/>
<sequence length="223" mass="23562">MFEGRSSGHQNHVRNGHGERESGVGGQNVIHPATRSGLEPETEVLRRPRQRLLQNDRMPKEGRCPWGGGMVSGPVAVVVAGGGGGLHHGAGSGRGGGGGCRVVVPQDGRPGRGREPSGMLQLEGTPFHDTQVHAATNTTPTATASRYYTHKSLNELWNVTRVSASADTRPLIADSWTSDLDVNEERVNGGGAGARVRGRRSRDEAGGGAHWLQRRSPGPPLEA</sequence>
<reference evidence="2 3" key="1">
    <citation type="journal article" date="2008" name="Nature">
        <title>The genome of the model beetle and pest Tribolium castaneum.</title>
        <authorList>
            <consortium name="Tribolium Genome Sequencing Consortium"/>
            <person name="Richards S."/>
            <person name="Gibbs R.A."/>
            <person name="Weinstock G.M."/>
            <person name="Brown S.J."/>
            <person name="Denell R."/>
            <person name="Beeman R.W."/>
            <person name="Gibbs R."/>
            <person name="Beeman R.W."/>
            <person name="Brown S.J."/>
            <person name="Bucher G."/>
            <person name="Friedrich M."/>
            <person name="Grimmelikhuijzen C.J."/>
            <person name="Klingler M."/>
            <person name="Lorenzen M."/>
            <person name="Richards S."/>
            <person name="Roth S."/>
            <person name="Schroder R."/>
            <person name="Tautz D."/>
            <person name="Zdobnov E.M."/>
            <person name="Muzny D."/>
            <person name="Gibbs R.A."/>
            <person name="Weinstock G.M."/>
            <person name="Attaway T."/>
            <person name="Bell S."/>
            <person name="Buhay C.J."/>
            <person name="Chandrabose M.N."/>
            <person name="Chavez D."/>
            <person name="Clerk-Blankenburg K.P."/>
            <person name="Cree A."/>
            <person name="Dao M."/>
            <person name="Davis C."/>
            <person name="Chacko J."/>
            <person name="Dinh H."/>
            <person name="Dugan-Rocha S."/>
            <person name="Fowler G."/>
            <person name="Garner T.T."/>
            <person name="Garnes J."/>
            <person name="Gnirke A."/>
            <person name="Hawes A."/>
            <person name="Hernandez J."/>
            <person name="Hines S."/>
            <person name="Holder M."/>
            <person name="Hume J."/>
            <person name="Jhangiani S.N."/>
            <person name="Joshi V."/>
            <person name="Khan Z.M."/>
            <person name="Jackson L."/>
            <person name="Kovar C."/>
            <person name="Kowis A."/>
            <person name="Lee S."/>
            <person name="Lewis L.R."/>
            <person name="Margolis J."/>
            <person name="Morgan M."/>
            <person name="Nazareth L.V."/>
            <person name="Nguyen N."/>
            <person name="Okwuonu G."/>
            <person name="Parker D."/>
            <person name="Richards S."/>
            <person name="Ruiz S.J."/>
            <person name="Santibanez J."/>
            <person name="Savard J."/>
            <person name="Scherer S.E."/>
            <person name="Schneider B."/>
            <person name="Sodergren E."/>
            <person name="Tautz D."/>
            <person name="Vattahil S."/>
            <person name="Villasana D."/>
            <person name="White C.S."/>
            <person name="Wright R."/>
            <person name="Park Y."/>
            <person name="Beeman R.W."/>
            <person name="Lord J."/>
            <person name="Oppert B."/>
            <person name="Lorenzen M."/>
            <person name="Brown S."/>
            <person name="Wang L."/>
            <person name="Savard J."/>
            <person name="Tautz D."/>
            <person name="Richards S."/>
            <person name="Weinstock G."/>
            <person name="Gibbs R.A."/>
            <person name="Liu Y."/>
            <person name="Worley K."/>
            <person name="Weinstock G."/>
            <person name="Elsik C.G."/>
            <person name="Reese J.T."/>
            <person name="Elhaik E."/>
            <person name="Landan G."/>
            <person name="Graur D."/>
            <person name="Arensburger P."/>
            <person name="Atkinson P."/>
            <person name="Beeman R.W."/>
            <person name="Beidler J."/>
            <person name="Brown S.J."/>
            <person name="Demuth J.P."/>
            <person name="Drury D.W."/>
            <person name="Du Y.Z."/>
            <person name="Fujiwara H."/>
            <person name="Lorenzen M."/>
            <person name="Maselli V."/>
            <person name="Osanai M."/>
            <person name="Park Y."/>
            <person name="Robertson H.M."/>
            <person name="Tu Z."/>
            <person name="Wang J.J."/>
            <person name="Wang S."/>
            <person name="Richards S."/>
            <person name="Song H."/>
            <person name="Zhang L."/>
            <person name="Sodergren E."/>
            <person name="Werner D."/>
            <person name="Stanke M."/>
            <person name="Morgenstern B."/>
            <person name="Solovyev V."/>
            <person name="Kosarev P."/>
            <person name="Brown G."/>
            <person name="Chen H.C."/>
            <person name="Ermolaeva O."/>
            <person name="Hlavina W."/>
            <person name="Kapustin Y."/>
            <person name="Kiryutin B."/>
            <person name="Kitts P."/>
            <person name="Maglott D."/>
            <person name="Pruitt K."/>
            <person name="Sapojnikov V."/>
            <person name="Souvorov A."/>
            <person name="Mackey A.J."/>
            <person name="Waterhouse R.M."/>
            <person name="Wyder S."/>
            <person name="Zdobnov E.M."/>
            <person name="Zdobnov E.M."/>
            <person name="Wyder S."/>
            <person name="Kriventseva E.V."/>
            <person name="Kadowaki T."/>
            <person name="Bork P."/>
            <person name="Aranda M."/>
            <person name="Bao R."/>
            <person name="Beermann A."/>
            <person name="Berns N."/>
            <person name="Bolognesi R."/>
            <person name="Bonneton F."/>
            <person name="Bopp D."/>
            <person name="Brown S.J."/>
            <person name="Bucher G."/>
            <person name="Butts T."/>
            <person name="Chaumot A."/>
            <person name="Denell R.E."/>
            <person name="Ferrier D.E."/>
            <person name="Friedrich M."/>
            <person name="Gordon C.M."/>
            <person name="Jindra M."/>
            <person name="Klingler M."/>
            <person name="Lan Q."/>
            <person name="Lattorff H.M."/>
            <person name="Laudet V."/>
            <person name="von Levetsow C."/>
            <person name="Liu Z."/>
            <person name="Lutz R."/>
            <person name="Lynch J.A."/>
            <person name="da Fonseca R.N."/>
            <person name="Posnien N."/>
            <person name="Reuter R."/>
            <person name="Roth S."/>
            <person name="Savard J."/>
            <person name="Schinko J.B."/>
            <person name="Schmitt C."/>
            <person name="Schoppmeier M."/>
            <person name="Schroder R."/>
            <person name="Shippy T.D."/>
            <person name="Simonnet F."/>
            <person name="Marques-Souza H."/>
            <person name="Tautz D."/>
            <person name="Tomoyasu Y."/>
            <person name="Trauner J."/>
            <person name="Van der Zee M."/>
            <person name="Vervoort M."/>
            <person name="Wittkopp N."/>
            <person name="Wimmer E.A."/>
            <person name="Yang X."/>
            <person name="Jones A.K."/>
            <person name="Sattelle D.B."/>
            <person name="Ebert P.R."/>
            <person name="Nelson D."/>
            <person name="Scott J.G."/>
            <person name="Beeman R.W."/>
            <person name="Muthukrishnan S."/>
            <person name="Kramer K.J."/>
            <person name="Arakane Y."/>
            <person name="Beeman R.W."/>
            <person name="Zhu Q."/>
            <person name="Hogenkamp D."/>
            <person name="Dixit R."/>
            <person name="Oppert B."/>
            <person name="Jiang H."/>
            <person name="Zou Z."/>
            <person name="Marshall J."/>
            <person name="Elpidina E."/>
            <person name="Vinokurov K."/>
            <person name="Oppert C."/>
            <person name="Zou Z."/>
            <person name="Evans J."/>
            <person name="Lu Z."/>
            <person name="Zhao P."/>
            <person name="Sumathipala N."/>
            <person name="Altincicek B."/>
            <person name="Vilcinskas A."/>
            <person name="Williams M."/>
            <person name="Hultmark D."/>
            <person name="Hetru C."/>
            <person name="Jiang H."/>
            <person name="Grimmelikhuijzen C.J."/>
            <person name="Hauser F."/>
            <person name="Cazzamali G."/>
            <person name="Williamson M."/>
            <person name="Park Y."/>
            <person name="Li B."/>
            <person name="Tanaka Y."/>
            <person name="Predel R."/>
            <person name="Neupert S."/>
            <person name="Schachtner J."/>
            <person name="Verleyen P."/>
            <person name="Raible F."/>
            <person name="Bork P."/>
            <person name="Friedrich M."/>
            <person name="Walden K.K."/>
            <person name="Robertson H.M."/>
            <person name="Angeli S."/>
            <person name="Foret S."/>
            <person name="Bucher G."/>
            <person name="Schuetz S."/>
            <person name="Maleszka R."/>
            <person name="Wimmer E.A."/>
            <person name="Beeman R.W."/>
            <person name="Lorenzen M."/>
            <person name="Tomoyasu Y."/>
            <person name="Miller S.C."/>
            <person name="Grossmann D."/>
            <person name="Bucher G."/>
        </authorList>
    </citation>
    <scope>NUCLEOTIDE SEQUENCE [LARGE SCALE GENOMIC DNA]</scope>
    <source>
        <strain evidence="2 3">Georgia GA2</strain>
    </source>
</reference>
<keyword evidence="3" id="KW-1185">Reference proteome</keyword>
<evidence type="ECO:0000313" key="2">
    <source>
        <dbReference type="EMBL" id="KYB29672.1"/>
    </source>
</evidence>
<protein>
    <submittedName>
        <fullName evidence="2">Uncharacterized protein</fullName>
    </submittedName>
</protein>
<evidence type="ECO:0000256" key="1">
    <source>
        <dbReference type="SAM" id="MobiDB-lite"/>
    </source>
</evidence>
<proteinExistence type="predicted"/>
<gene>
    <name evidence="2" type="primary">AUGUSTUS-3.0.2_34212</name>
    <name evidence="2" type="ORF">TcasGA2_TC034212</name>
</gene>
<name>A0A139WP15_TRICA</name>
<organism evidence="2 3">
    <name type="scientific">Tribolium castaneum</name>
    <name type="common">Red flour beetle</name>
    <dbReference type="NCBI Taxonomy" id="7070"/>
    <lineage>
        <taxon>Eukaryota</taxon>
        <taxon>Metazoa</taxon>
        <taxon>Ecdysozoa</taxon>
        <taxon>Arthropoda</taxon>
        <taxon>Hexapoda</taxon>
        <taxon>Insecta</taxon>
        <taxon>Pterygota</taxon>
        <taxon>Neoptera</taxon>
        <taxon>Endopterygota</taxon>
        <taxon>Coleoptera</taxon>
        <taxon>Polyphaga</taxon>
        <taxon>Cucujiformia</taxon>
        <taxon>Tenebrionidae</taxon>
        <taxon>Tenebrionidae incertae sedis</taxon>
        <taxon>Tribolium</taxon>
    </lineage>
</organism>
<dbReference type="AlphaFoldDB" id="A0A139WP15"/>
<reference evidence="2 3" key="2">
    <citation type="journal article" date="2010" name="Nucleic Acids Res.">
        <title>BeetleBase in 2010: revisions to provide comprehensive genomic information for Tribolium castaneum.</title>
        <authorList>
            <person name="Kim H.S."/>
            <person name="Murphy T."/>
            <person name="Xia J."/>
            <person name="Caragea D."/>
            <person name="Park Y."/>
            <person name="Beeman R.W."/>
            <person name="Lorenzen M.D."/>
            <person name="Butcher S."/>
            <person name="Manak J.R."/>
            <person name="Brown S.J."/>
        </authorList>
    </citation>
    <scope>GENOME REANNOTATION</scope>
    <source>
        <strain evidence="2 3">Georgia GA2</strain>
    </source>
</reference>
<accession>A0A139WP15</accession>
<dbReference type="Proteomes" id="UP000007266">
    <property type="component" value="Linkage group 1"/>
</dbReference>